<evidence type="ECO:0000313" key="2">
    <source>
        <dbReference type="Proteomes" id="UP000279306"/>
    </source>
</evidence>
<dbReference type="RefSeq" id="WP_053086855.1">
    <property type="nucleotide sequence ID" value="NZ_CVQQ01000016.1"/>
</dbReference>
<dbReference type="AlphaFoldDB" id="A0A448IH36"/>
<gene>
    <name evidence="1" type="ORF">NCTC10437_00904</name>
</gene>
<reference evidence="1 2" key="1">
    <citation type="submission" date="2018-12" db="EMBL/GenBank/DDBJ databases">
        <authorList>
            <consortium name="Pathogen Informatics"/>
        </authorList>
    </citation>
    <scope>NUCLEOTIDE SEQUENCE [LARGE SCALE GENOMIC DNA]</scope>
    <source>
        <strain evidence="1 2">NCTC10437</strain>
    </source>
</reference>
<dbReference type="STRING" id="1791.GCA_001049355_04219"/>
<dbReference type="KEGG" id="mauu:NCTC10437_00904"/>
<protein>
    <submittedName>
        <fullName evidence="1">Uncharacterized protein</fullName>
    </submittedName>
</protein>
<organism evidence="1 2">
    <name type="scientific">Mycolicibacterium aurum</name>
    <name type="common">Mycobacterium aurum</name>
    <dbReference type="NCBI Taxonomy" id="1791"/>
    <lineage>
        <taxon>Bacteria</taxon>
        <taxon>Bacillati</taxon>
        <taxon>Actinomycetota</taxon>
        <taxon>Actinomycetes</taxon>
        <taxon>Mycobacteriales</taxon>
        <taxon>Mycobacteriaceae</taxon>
        <taxon>Mycolicibacterium</taxon>
    </lineage>
</organism>
<dbReference type="Proteomes" id="UP000279306">
    <property type="component" value="Chromosome"/>
</dbReference>
<accession>A0A448IH36</accession>
<evidence type="ECO:0000313" key="1">
    <source>
        <dbReference type="EMBL" id="VEG51791.1"/>
    </source>
</evidence>
<proteinExistence type="predicted"/>
<dbReference type="OrthoDB" id="5182325at2"/>
<sequence>MTEPAEEAPLLDGVRQALDTGHPLDLLGMASLLIEATQPVPAALLTSDHPHERVDLDQLVDSLVGVKVPETTALLTVFAELLHDGGLRGRCRDEATARRDHLPTWLTDLTRTQAYRAIRMTHVLGDGDEVLIGARLVGGDELTCAVFIDHDAMSAVKDAFFVPGPIDGVVSVASQRNTDPDRSFVEMSLADARAWIQQGPENPLLWAESDSWPGCRPLLRWLVGRLPGGGTEYRSPKWDADELSAAFFASEHGAAWDSGEHHDLLVAILDAAGDPLRWSVPRVERVLGQPHYDIPAQMALRAPALLRAFIPFAHARSGIRDELTADALAAVDGVAQRQ</sequence>
<dbReference type="EMBL" id="LR134356">
    <property type="protein sequence ID" value="VEG51791.1"/>
    <property type="molecule type" value="Genomic_DNA"/>
</dbReference>
<name>A0A448IH36_MYCAU</name>
<keyword evidence="2" id="KW-1185">Reference proteome</keyword>